<dbReference type="Pfam" id="PF06028">
    <property type="entry name" value="DUF915"/>
    <property type="match status" value="1"/>
</dbReference>
<dbReference type="PATRIC" id="fig|1423816.3.peg.796"/>
<dbReference type="Proteomes" id="UP000051984">
    <property type="component" value="Unassembled WGS sequence"/>
</dbReference>
<dbReference type="EMBL" id="AZCT01000012">
    <property type="protein sequence ID" value="KRK11992.1"/>
    <property type="molecule type" value="Genomic_DNA"/>
</dbReference>
<accession>A0A0R1ERN8</accession>
<comment type="caution">
    <text evidence="1">The sequence shown here is derived from an EMBL/GenBank/DDBJ whole genome shotgun (WGS) entry which is preliminary data.</text>
</comment>
<dbReference type="AlphaFoldDB" id="A0A0R1ERN8"/>
<keyword evidence="1" id="KW-0378">Hydrolase</keyword>
<proteinExistence type="predicted"/>
<sequence>MRFFAKIALVLFMMTAGWFGLQINRQSSVAQGQTGKTNQVPTLFVHGFGGSYASEKGMIDGLSQYAGYQEVLYYLIKRDGRLAVKGKWRPNVKHPLIAVVFESGNPEDAFALGKILKQLKSRYGVRQFNAVGHSAGSLAWTYWATQANKTGMPKLKRFAAVGGPFNAIPGMGANSGKTVTKNSKGQLQKMSKQYADFYRNRQFFPETAKVLNLFGNLGDGSDGRVPIGSAKSLRYLVADQVREYTEHEIRHRAQHSQLHQRNKVVNEHLYKFLSQK</sequence>
<dbReference type="InterPro" id="IPR010315">
    <property type="entry name" value="DUF915_hydro-like"/>
</dbReference>
<name>A0A0R1ERN8_LACZE</name>
<organism evidence="1 2">
    <name type="scientific">Lacticaseibacillus zeae DSM 20178 = KCTC 3804</name>
    <dbReference type="NCBI Taxonomy" id="1423816"/>
    <lineage>
        <taxon>Bacteria</taxon>
        <taxon>Bacillati</taxon>
        <taxon>Bacillota</taxon>
        <taxon>Bacilli</taxon>
        <taxon>Lactobacillales</taxon>
        <taxon>Lactobacillaceae</taxon>
        <taxon>Lacticaseibacillus</taxon>
    </lineage>
</organism>
<evidence type="ECO:0000313" key="1">
    <source>
        <dbReference type="EMBL" id="KRK11992.1"/>
    </source>
</evidence>
<reference evidence="1 2" key="1">
    <citation type="journal article" date="2015" name="Genome Announc.">
        <title>Expanding the biotechnology potential of lactobacilli through comparative genomics of 213 strains and associated genera.</title>
        <authorList>
            <person name="Sun Z."/>
            <person name="Harris H.M."/>
            <person name="McCann A."/>
            <person name="Guo C."/>
            <person name="Argimon S."/>
            <person name="Zhang W."/>
            <person name="Yang X."/>
            <person name="Jeffery I.B."/>
            <person name="Cooney J.C."/>
            <person name="Kagawa T.F."/>
            <person name="Liu W."/>
            <person name="Song Y."/>
            <person name="Salvetti E."/>
            <person name="Wrobel A."/>
            <person name="Rasinkangas P."/>
            <person name="Parkhill J."/>
            <person name="Rea M.C."/>
            <person name="O'Sullivan O."/>
            <person name="Ritari J."/>
            <person name="Douillard F.P."/>
            <person name="Paul Ross R."/>
            <person name="Yang R."/>
            <person name="Briner A.E."/>
            <person name="Felis G.E."/>
            <person name="de Vos W.M."/>
            <person name="Barrangou R."/>
            <person name="Klaenhammer T.R."/>
            <person name="Caufield P.W."/>
            <person name="Cui Y."/>
            <person name="Zhang H."/>
            <person name="O'Toole P.W."/>
        </authorList>
    </citation>
    <scope>NUCLEOTIDE SEQUENCE [LARGE SCALE GENOMIC DNA]</scope>
    <source>
        <strain evidence="1 2">DSM 20178</strain>
    </source>
</reference>
<dbReference type="RefSeq" id="WP_010492384.1">
    <property type="nucleotide sequence ID" value="NZ_AZCT01000012.1"/>
</dbReference>
<evidence type="ECO:0000313" key="2">
    <source>
        <dbReference type="Proteomes" id="UP000051984"/>
    </source>
</evidence>
<dbReference type="eggNOG" id="COG4814">
    <property type="taxonomic scope" value="Bacteria"/>
</dbReference>
<protein>
    <submittedName>
        <fullName evidence="1">Alpha beta hydrolase</fullName>
    </submittedName>
</protein>
<dbReference type="Gene3D" id="3.40.50.1820">
    <property type="entry name" value="alpha/beta hydrolase"/>
    <property type="match status" value="1"/>
</dbReference>
<dbReference type="InterPro" id="IPR029058">
    <property type="entry name" value="AB_hydrolase_fold"/>
</dbReference>
<gene>
    <name evidence="1" type="ORF">FD51_GL000782</name>
</gene>
<dbReference type="SUPFAM" id="SSF53474">
    <property type="entry name" value="alpha/beta-Hydrolases"/>
    <property type="match status" value="1"/>
</dbReference>
<dbReference type="GO" id="GO:0016787">
    <property type="term" value="F:hydrolase activity"/>
    <property type="evidence" value="ECO:0007669"/>
    <property type="project" value="UniProtKB-KW"/>
</dbReference>